<evidence type="ECO:0000256" key="8">
    <source>
        <dbReference type="ARBA" id="ARBA00047848"/>
    </source>
</evidence>
<dbReference type="InterPro" id="IPR008242">
    <property type="entry name" value="Chor_mutase/pphenate_deHydtase"/>
</dbReference>
<dbReference type="InterPro" id="IPR002912">
    <property type="entry name" value="ACT_dom"/>
</dbReference>
<feature type="domain" description="ACT" evidence="13">
    <location>
        <begin position="229"/>
        <end position="307"/>
    </location>
</feature>
<evidence type="ECO:0000256" key="2">
    <source>
        <dbReference type="ARBA" id="ARBA00013147"/>
    </source>
</evidence>
<dbReference type="FunFam" id="3.30.70.260:FF:000012">
    <property type="entry name" value="Prephenate dehydratase"/>
    <property type="match status" value="1"/>
</dbReference>
<evidence type="ECO:0000256" key="5">
    <source>
        <dbReference type="ARBA" id="ARBA00023141"/>
    </source>
</evidence>
<reference evidence="14 15" key="1">
    <citation type="submission" date="2020-08" db="EMBL/GenBank/DDBJ databases">
        <title>Sequencing the genomes of 1000 actinobacteria strains.</title>
        <authorList>
            <person name="Klenk H.-P."/>
        </authorList>
    </citation>
    <scope>NUCLEOTIDE SEQUENCE [LARGE SCALE GENOMIC DNA]</scope>
    <source>
        <strain evidence="14 15">DSM 23974</strain>
    </source>
</reference>
<accession>A0A7W7GQB4</accession>
<dbReference type="SUPFAM" id="SSF53850">
    <property type="entry name" value="Periplasmic binding protein-like II"/>
    <property type="match status" value="1"/>
</dbReference>
<comment type="pathway">
    <text evidence="1 10">Amino-acid biosynthesis; L-phenylalanine biosynthesis; phenylpyruvate from prephenate: step 1/1.</text>
</comment>
<evidence type="ECO:0000259" key="12">
    <source>
        <dbReference type="PROSITE" id="PS51171"/>
    </source>
</evidence>
<dbReference type="PIRSF" id="PIRSF001500">
    <property type="entry name" value="Chor_mut_pdt_Ppr"/>
    <property type="match status" value="1"/>
</dbReference>
<dbReference type="PROSITE" id="PS51171">
    <property type="entry name" value="PREPHENATE_DEHYDR_3"/>
    <property type="match status" value="1"/>
</dbReference>
<dbReference type="Proteomes" id="UP000540191">
    <property type="component" value="Unassembled WGS sequence"/>
</dbReference>
<proteinExistence type="predicted"/>
<evidence type="ECO:0000313" key="14">
    <source>
        <dbReference type="EMBL" id="MBB4736319.1"/>
    </source>
</evidence>
<feature type="site" description="Essential for prephenate dehydratase activity" evidence="9">
    <location>
        <position position="207"/>
    </location>
</feature>
<evidence type="ECO:0000256" key="6">
    <source>
        <dbReference type="ARBA" id="ARBA00023222"/>
    </source>
</evidence>
<dbReference type="FunFam" id="3.40.190.10:FF:000064">
    <property type="entry name" value="Prephenate dehydratase"/>
    <property type="match status" value="1"/>
</dbReference>
<dbReference type="Pfam" id="PF01842">
    <property type="entry name" value="ACT"/>
    <property type="match status" value="1"/>
</dbReference>
<dbReference type="PROSITE" id="PS00858">
    <property type="entry name" value="PREPHENATE_DEHYDR_2"/>
    <property type="match status" value="1"/>
</dbReference>
<dbReference type="NCBIfam" id="NF008865">
    <property type="entry name" value="PRK11898.1"/>
    <property type="match status" value="1"/>
</dbReference>
<protein>
    <recommendedName>
        <fullName evidence="3 10">Prephenate dehydratase</fullName>
        <shortName evidence="10">PDT</shortName>
        <ecNumber evidence="2 10">4.2.1.51</ecNumber>
    </recommendedName>
</protein>
<evidence type="ECO:0000259" key="13">
    <source>
        <dbReference type="PROSITE" id="PS51671"/>
    </source>
</evidence>
<dbReference type="PANTHER" id="PTHR21022">
    <property type="entry name" value="PREPHENATE DEHYDRATASE P PROTEIN"/>
    <property type="match status" value="1"/>
</dbReference>
<comment type="caution">
    <text evidence="14">The sequence shown here is derived from an EMBL/GenBank/DDBJ whole genome shotgun (WGS) entry which is preliminary data.</text>
</comment>
<dbReference type="CDD" id="cd04905">
    <property type="entry name" value="ACT_CM-PDT"/>
    <property type="match status" value="1"/>
</dbReference>
<name>A0A7W7GQB4_9MICC</name>
<dbReference type="InterPro" id="IPR018528">
    <property type="entry name" value="Preph_deHydtase_CS"/>
</dbReference>
<evidence type="ECO:0000256" key="11">
    <source>
        <dbReference type="SAM" id="MobiDB-lite"/>
    </source>
</evidence>
<dbReference type="GO" id="GO:0005737">
    <property type="term" value="C:cytoplasm"/>
    <property type="evidence" value="ECO:0007669"/>
    <property type="project" value="TreeGrafter"/>
</dbReference>
<dbReference type="CDD" id="cd13632">
    <property type="entry name" value="PBP2_Aa-PDT_like"/>
    <property type="match status" value="1"/>
</dbReference>
<organism evidence="14 15">
    <name type="scientific">Micrococcus cohnii</name>
    <dbReference type="NCBI Taxonomy" id="993416"/>
    <lineage>
        <taxon>Bacteria</taxon>
        <taxon>Bacillati</taxon>
        <taxon>Actinomycetota</taxon>
        <taxon>Actinomycetes</taxon>
        <taxon>Micrococcales</taxon>
        <taxon>Micrococcaceae</taxon>
        <taxon>Micrococcus</taxon>
    </lineage>
</organism>
<evidence type="ECO:0000256" key="10">
    <source>
        <dbReference type="RuleBase" id="RU361254"/>
    </source>
</evidence>
<comment type="catalytic activity">
    <reaction evidence="8 10">
        <text>prephenate + H(+) = 3-phenylpyruvate + CO2 + H2O</text>
        <dbReference type="Rhea" id="RHEA:21648"/>
        <dbReference type="ChEBI" id="CHEBI:15377"/>
        <dbReference type="ChEBI" id="CHEBI:15378"/>
        <dbReference type="ChEBI" id="CHEBI:16526"/>
        <dbReference type="ChEBI" id="CHEBI:18005"/>
        <dbReference type="ChEBI" id="CHEBI:29934"/>
        <dbReference type="EC" id="4.2.1.51"/>
    </reaction>
</comment>
<feature type="region of interest" description="Disordered" evidence="11">
    <location>
        <begin position="1"/>
        <end position="20"/>
    </location>
</feature>
<evidence type="ECO:0000313" key="15">
    <source>
        <dbReference type="Proteomes" id="UP000540191"/>
    </source>
</evidence>
<gene>
    <name evidence="10" type="primary">pheA</name>
    <name evidence="14" type="ORF">HDA30_001827</name>
</gene>
<dbReference type="GO" id="GO:0009094">
    <property type="term" value="P:L-phenylalanine biosynthetic process"/>
    <property type="evidence" value="ECO:0007669"/>
    <property type="project" value="UniProtKB-UniPathway"/>
</dbReference>
<dbReference type="SUPFAM" id="SSF55021">
    <property type="entry name" value="ACT-like"/>
    <property type="match status" value="1"/>
</dbReference>
<evidence type="ECO:0000256" key="4">
    <source>
        <dbReference type="ARBA" id="ARBA00022605"/>
    </source>
</evidence>
<evidence type="ECO:0000256" key="1">
    <source>
        <dbReference type="ARBA" id="ARBA00004741"/>
    </source>
</evidence>
<keyword evidence="5 10" id="KW-0057">Aromatic amino acid biosynthesis</keyword>
<feature type="domain" description="Prephenate dehydratase" evidence="12">
    <location>
        <begin position="27"/>
        <end position="214"/>
    </location>
</feature>
<dbReference type="PANTHER" id="PTHR21022:SF19">
    <property type="entry name" value="PREPHENATE DEHYDRATASE-RELATED"/>
    <property type="match status" value="1"/>
</dbReference>
<keyword evidence="4 10" id="KW-0028">Amino-acid biosynthesis</keyword>
<evidence type="ECO:0000256" key="9">
    <source>
        <dbReference type="PIRSR" id="PIRSR001500-2"/>
    </source>
</evidence>
<dbReference type="AlphaFoldDB" id="A0A7W7GQB4"/>
<dbReference type="Gene3D" id="3.30.70.260">
    <property type="match status" value="1"/>
</dbReference>
<dbReference type="Pfam" id="PF00800">
    <property type="entry name" value="PDT"/>
    <property type="match status" value="1"/>
</dbReference>
<dbReference type="EMBL" id="JACHNA010000001">
    <property type="protein sequence ID" value="MBB4736319.1"/>
    <property type="molecule type" value="Genomic_DNA"/>
</dbReference>
<dbReference type="GO" id="GO:0004664">
    <property type="term" value="F:prephenate dehydratase activity"/>
    <property type="evidence" value="ECO:0007669"/>
    <property type="project" value="UniProtKB-UniRule"/>
</dbReference>
<dbReference type="UniPathway" id="UPA00121">
    <property type="reaction ID" value="UER00345"/>
</dbReference>
<evidence type="ECO:0000256" key="7">
    <source>
        <dbReference type="ARBA" id="ARBA00023239"/>
    </source>
</evidence>
<evidence type="ECO:0000256" key="3">
    <source>
        <dbReference type="ARBA" id="ARBA00021872"/>
    </source>
</evidence>
<dbReference type="EC" id="4.2.1.51" evidence="2 10"/>
<dbReference type="InterPro" id="IPR001086">
    <property type="entry name" value="Preph_deHydtase"/>
</dbReference>
<dbReference type="InterPro" id="IPR045865">
    <property type="entry name" value="ACT-like_dom_sf"/>
</dbReference>
<keyword evidence="15" id="KW-1185">Reference proteome</keyword>
<sequence>MTPPHPEAGARADVDAPAGGAVRPGARFTFLGPEGTFTEAALRQIPGVAESEVTASVSVISALAAVRSGAADYAMVPIENSVEGGVSATVDDVASGDDLQILAEVLVPISFVLVGRQGVRLEDVRRVTTHTHAWAQVRGWADAQLPQAEFTPAPSTAAGARLLLPQTTDDGPAIPAFDAAVCAPLVAEQTGLPVLAERIEDTAGAVTRFVLVGRPGPLPAPTGTDKTTLTVPLPNDHPGALLEILEQFSTRGINLSRIESRPTGTGLGQYFFSLDLEGHLAEERVQAALAALHRIFPGVRFLGSYPRAVEREVQVPGHMSDEAYRRGREWVRGLLRR</sequence>
<dbReference type="PROSITE" id="PS51671">
    <property type="entry name" value="ACT"/>
    <property type="match status" value="1"/>
</dbReference>
<keyword evidence="7 10" id="KW-0456">Lyase</keyword>
<dbReference type="Gene3D" id="3.40.190.10">
    <property type="entry name" value="Periplasmic binding protein-like II"/>
    <property type="match status" value="2"/>
</dbReference>
<keyword evidence="6 10" id="KW-0584">Phenylalanine biosynthesis</keyword>